<dbReference type="Proteomes" id="UP000318571">
    <property type="component" value="Chromosome 9"/>
</dbReference>
<dbReference type="InterPro" id="IPR008266">
    <property type="entry name" value="Tyr_kinase_AS"/>
</dbReference>
<dbReference type="CDD" id="cd09539">
    <property type="entry name" value="SAM_TNK-like"/>
    <property type="match status" value="1"/>
</dbReference>
<evidence type="ECO:0000259" key="19">
    <source>
        <dbReference type="PROSITE" id="PS50002"/>
    </source>
</evidence>
<dbReference type="InterPro" id="IPR049587">
    <property type="entry name" value="TNK-like_SAM"/>
</dbReference>
<dbReference type="STRING" id="6832.A0A553NYB3"/>
<evidence type="ECO:0000256" key="13">
    <source>
        <dbReference type="ARBA" id="ARBA00023329"/>
    </source>
</evidence>
<feature type="compositionally biased region" description="Acidic residues" evidence="18">
    <location>
        <begin position="729"/>
        <end position="739"/>
    </location>
</feature>
<keyword evidence="11" id="KW-0460">Magnesium</keyword>
<feature type="domain" description="SH3" evidence="19">
    <location>
        <begin position="411"/>
        <end position="471"/>
    </location>
</feature>
<dbReference type="CDD" id="cd05040">
    <property type="entry name" value="PTKc_Ack_like"/>
    <property type="match status" value="1"/>
</dbReference>
<dbReference type="SUPFAM" id="SSF50044">
    <property type="entry name" value="SH3-domain"/>
    <property type="match status" value="1"/>
</dbReference>
<reference evidence="22 23" key="1">
    <citation type="journal article" date="2018" name="Nat. Ecol. Evol.">
        <title>Genomic signatures of mitonuclear coevolution across populations of Tigriopus californicus.</title>
        <authorList>
            <person name="Barreto F.S."/>
            <person name="Watson E.T."/>
            <person name="Lima T.G."/>
            <person name="Willett C.S."/>
            <person name="Edmands S."/>
            <person name="Li W."/>
            <person name="Burton R.S."/>
        </authorList>
    </citation>
    <scope>NUCLEOTIDE SEQUENCE [LARGE SCALE GENOMIC DNA]</scope>
    <source>
        <strain evidence="22 23">San Diego</strain>
    </source>
</reference>
<dbReference type="FunFam" id="1.10.510.10:FF:000080">
    <property type="entry name" value="Putative activated CDC42 kinase 1"/>
    <property type="match status" value="1"/>
</dbReference>
<evidence type="ECO:0000256" key="17">
    <source>
        <dbReference type="PROSITE-ProRule" id="PRU10141"/>
    </source>
</evidence>
<organism evidence="22 23">
    <name type="scientific">Tigriopus californicus</name>
    <name type="common">Marine copepod</name>
    <dbReference type="NCBI Taxonomy" id="6832"/>
    <lineage>
        <taxon>Eukaryota</taxon>
        <taxon>Metazoa</taxon>
        <taxon>Ecdysozoa</taxon>
        <taxon>Arthropoda</taxon>
        <taxon>Crustacea</taxon>
        <taxon>Multicrustacea</taxon>
        <taxon>Hexanauplia</taxon>
        <taxon>Copepoda</taxon>
        <taxon>Harpacticoida</taxon>
        <taxon>Harpacticidae</taxon>
        <taxon>Tigriopus</taxon>
    </lineage>
</organism>
<evidence type="ECO:0000256" key="2">
    <source>
        <dbReference type="ARBA" id="ARBA00004132"/>
    </source>
</evidence>
<evidence type="ECO:0000259" key="20">
    <source>
        <dbReference type="PROSITE" id="PS50011"/>
    </source>
</evidence>
<evidence type="ECO:0000256" key="9">
    <source>
        <dbReference type="ARBA" id="ARBA00022777"/>
    </source>
</evidence>
<evidence type="ECO:0000259" key="21">
    <source>
        <dbReference type="PROSITE" id="PS50030"/>
    </source>
</evidence>
<evidence type="ECO:0000256" key="1">
    <source>
        <dbReference type="ARBA" id="ARBA00001946"/>
    </source>
</evidence>
<feature type="compositionally biased region" description="Basic and acidic residues" evidence="18">
    <location>
        <begin position="697"/>
        <end position="712"/>
    </location>
</feature>
<evidence type="ECO:0000256" key="10">
    <source>
        <dbReference type="ARBA" id="ARBA00022840"/>
    </source>
</evidence>
<evidence type="ECO:0000256" key="16">
    <source>
        <dbReference type="PROSITE-ProRule" id="PRU00192"/>
    </source>
</evidence>
<dbReference type="GO" id="GO:0004713">
    <property type="term" value="F:protein tyrosine kinase activity"/>
    <property type="evidence" value="ECO:0007669"/>
    <property type="project" value="UniProtKB-KW"/>
</dbReference>
<feature type="region of interest" description="Disordered" evidence="18">
    <location>
        <begin position="1074"/>
        <end position="1096"/>
    </location>
</feature>
<comment type="subcellular location">
    <subcellularLocation>
        <location evidence="2">Cytoplasmic vesicle</location>
        <location evidence="2">Clathrin-coated vesicle</location>
    </subcellularLocation>
</comment>
<dbReference type="SMART" id="SM00219">
    <property type="entry name" value="TyrKc"/>
    <property type="match status" value="1"/>
</dbReference>
<keyword evidence="3 16" id="KW-0728">SH3 domain</keyword>
<dbReference type="InterPro" id="IPR011009">
    <property type="entry name" value="Kinase-like_dom_sf"/>
</dbReference>
<feature type="binding site" evidence="17">
    <location>
        <position position="181"/>
    </location>
    <ligand>
        <name>ATP</name>
        <dbReference type="ChEBI" id="CHEBI:30616"/>
    </ligand>
</feature>
<dbReference type="GO" id="GO:0002009">
    <property type="term" value="P:morphogenesis of an epithelium"/>
    <property type="evidence" value="ECO:0007669"/>
    <property type="project" value="UniProtKB-ARBA"/>
</dbReference>
<dbReference type="PRINTS" id="PR00109">
    <property type="entry name" value="TYRKINASE"/>
</dbReference>
<dbReference type="PROSITE" id="PS50030">
    <property type="entry name" value="UBA"/>
    <property type="match status" value="1"/>
</dbReference>
<dbReference type="OMA" id="WDFAIQI"/>
<feature type="compositionally biased region" description="Low complexity" evidence="18">
    <location>
        <begin position="1074"/>
        <end position="1089"/>
    </location>
</feature>
<dbReference type="Pfam" id="PF22931">
    <property type="entry name" value="SAM_TNK"/>
    <property type="match status" value="1"/>
</dbReference>
<keyword evidence="12" id="KW-0829">Tyrosine-protein kinase</keyword>
<feature type="region of interest" description="Disordered" evidence="18">
    <location>
        <begin position="489"/>
        <end position="509"/>
    </location>
</feature>
<comment type="similarity">
    <text evidence="15">Belongs to the protein kinase superfamily. Tyr protein kinase family.</text>
</comment>
<dbReference type="FunFam" id="3.30.200.20:FF:000107">
    <property type="entry name" value="Putative activated CDC42 kinase 1"/>
    <property type="match status" value="1"/>
</dbReference>
<dbReference type="PANTHER" id="PTHR24418">
    <property type="entry name" value="TYROSINE-PROTEIN KINASE"/>
    <property type="match status" value="1"/>
</dbReference>
<dbReference type="InterPro" id="IPR037085">
    <property type="entry name" value="Cdc42-bd-like_dom_sf"/>
</dbReference>
<dbReference type="Pfam" id="PF07714">
    <property type="entry name" value="PK_Tyr_Ser-Thr"/>
    <property type="match status" value="1"/>
</dbReference>
<evidence type="ECO:0000256" key="5">
    <source>
        <dbReference type="ARBA" id="ARBA00022527"/>
    </source>
</evidence>
<evidence type="ECO:0000256" key="7">
    <source>
        <dbReference type="ARBA" id="ARBA00022723"/>
    </source>
</evidence>
<comment type="catalytic activity">
    <reaction evidence="14">
        <text>L-threonyl-[protein] + ATP = O-phospho-L-threonyl-[protein] + ADP + H(+)</text>
        <dbReference type="Rhea" id="RHEA:46608"/>
        <dbReference type="Rhea" id="RHEA-COMP:11060"/>
        <dbReference type="Rhea" id="RHEA-COMP:11605"/>
        <dbReference type="ChEBI" id="CHEBI:15378"/>
        <dbReference type="ChEBI" id="CHEBI:30013"/>
        <dbReference type="ChEBI" id="CHEBI:30616"/>
        <dbReference type="ChEBI" id="CHEBI:61977"/>
        <dbReference type="ChEBI" id="CHEBI:456216"/>
        <dbReference type="EC" id="2.7.11.1"/>
    </reaction>
</comment>
<feature type="compositionally biased region" description="Polar residues" evidence="18">
    <location>
        <begin position="890"/>
        <end position="916"/>
    </location>
</feature>
<dbReference type="GO" id="GO:0046872">
    <property type="term" value="F:metal ion binding"/>
    <property type="evidence" value="ECO:0007669"/>
    <property type="project" value="UniProtKB-KW"/>
</dbReference>
<evidence type="ECO:0000256" key="4">
    <source>
        <dbReference type="ARBA" id="ARBA00022490"/>
    </source>
</evidence>
<feature type="compositionally biased region" description="Polar residues" evidence="18">
    <location>
        <begin position="939"/>
        <end position="951"/>
    </location>
</feature>
<dbReference type="InterPro" id="IPR001245">
    <property type="entry name" value="Ser-Thr/Tyr_kinase_cat_dom"/>
</dbReference>
<dbReference type="SUPFAM" id="SSF56112">
    <property type="entry name" value="Protein kinase-like (PK-like)"/>
    <property type="match status" value="1"/>
</dbReference>
<feature type="region of interest" description="Disordered" evidence="18">
    <location>
        <begin position="890"/>
        <end position="964"/>
    </location>
</feature>
<dbReference type="InterPro" id="IPR015116">
    <property type="entry name" value="Cdc42-bd-like"/>
</dbReference>
<dbReference type="PROSITE" id="PS50011">
    <property type="entry name" value="PROTEIN_KINASE_DOM"/>
    <property type="match status" value="1"/>
</dbReference>
<feature type="region of interest" description="Disordered" evidence="18">
    <location>
        <begin position="649"/>
        <end position="742"/>
    </location>
</feature>
<dbReference type="EMBL" id="VCGU01000009">
    <property type="protein sequence ID" value="TRY70427.1"/>
    <property type="molecule type" value="Genomic_DNA"/>
</dbReference>
<keyword evidence="23" id="KW-1185">Reference proteome</keyword>
<evidence type="ECO:0000256" key="12">
    <source>
        <dbReference type="ARBA" id="ARBA00023137"/>
    </source>
</evidence>
<dbReference type="Pfam" id="PF09027">
    <property type="entry name" value="GTPase_binding"/>
    <property type="match status" value="1"/>
</dbReference>
<dbReference type="InterPro" id="IPR055175">
    <property type="entry name" value="ACK/TNK-like_SAM"/>
</dbReference>
<dbReference type="PROSITE" id="PS00107">
    <property type="entry name" value="PROTEIN_KINASE_ATP"/>
    <property type="match status" value="1"/>
</dbReference>
<evidence type="ECO:0000313" key="22">
    <source>
        <dbReference type="EMBL" id="TRY70427.1"/>
    </source>
</evidence>
<evidence type="ECO:0000313" key="23">
    <source>
        <dbReference type="Proteomes" id="UP000318571"/>
    </source>
</evidence>
<dbReference type="InterPro" id="IPR001452">
    <property type="entry name" value="SH3_domain"/>
</dbReference>
<keyword evidence="8 17" id="KW-0547">Nucleotide-binding</keyword>
<keyword evidence="4" id="KW-0963">Cytoplasm</keyword>
<evidence type="ECO:0000256" key="6">
    <source>
        <dbReference type="ARBA" id="ARBA00022679"/>
    </source>
</evidence>
<dbReference type="Gene3D" id="4.10.680.10">
    <property type="entry name" value="Cdc42-like binding domain"/>
    <property type="match status" value="1"/>
</dbReference>
<keyword evidence="10 17" id="KW-0067">ATP-binding</keyword>
<dbReference type="GO" id="GO:0030136">
    <property type="term" value="C:clathrin-coated vesicle"/>
    <property type="evidence" value="ECO:0007669"/>
    <property type="project" value="UniProtKB-SubCell"/>
</dbReference>
<comment type="cofactor">
    <cofactor evidence="1">
        <name>Mg(2+)</name>
        <dbReference type="ChEBI" id="CHEBI:18420"/>
    </cofactor>
</comment>
<dbReference type="InterPro" id="IPR017441">
    <property type="entry name" value="Protein_kinase_ATP_BS"/>
</dbReference>
<dbReference type="InterPro" id="IPR036028">
    <property type="entry name" value="SH3-like_dom_sf"/>
</dbReference>
<feature type="domain" description="Protein kinase" evidence="20">
    <location>
        <begin position="149"/>
        <end position="408"/>
    </location>
</feature>
<keyword evidence="7" id="KW-0479">Metal-binding</keyword>
<keyword evidence="13" id="KW-0968">Cytoplasmic vesicle</keyword>
<evidence type="ECO:0000256" key="18">
    <source>
        <dbReference type="SAM" id="MobiDB-lite"/>
    </source>
</evidence>
<keyword evidence="9" id="KW-0418">Kinase</keyword>
<name>A0A553NYB3_TIGCA</name>
<feature type="domain" description="UBA" evidence="21">
    <location>
        <begin position="1246"/>
        <end position="1287"/>
    </location>
</feature>
<dbReference type="PROSITE" id="PS50002">
    <property type="entry name" value="SH3"/>
    <property type="match status" value="1"/>
</dbReference>
<evidence type="ECO:0000256" key="8">
    <source>
        <dbReference type="ARBA" id="ARBA00022741"/>
    </source>
</evidence>
<sequence length="1287" mass="142740">MDESSGASMVVGVTRPAMGGVTGVGLGGAPRSGCGSDLSWLLDLLRSVQLEQFFVRIRDHLQVSRLEHFEFVQAEDLEKIGMARPAARRLMDLIKRRRRKMMVGRFLPGPLQQRFGTLKRSPKAAFPDPLEAQPGSAVSLTCLIQDKDITLQGKLGDGSFGVVRRGEWATPSGRILPIAAKVLKQDTLSQPGVFADFVKEVQSMHCLDHENLIRLYGIVLTQPMMMIVELAPLGSLIDFLHKQCGHVPLTTIWDFAIQIARGMAYLESKRFIHRDLACRNVLLASIDRLKIGDFGLMRALPQEDDCYVMTERKKVPFPWCAPESLKSRQFSHASDTWMFGVTLWEMFSFGEEPWIGLNGSQILRKIDREGERLHQPDGCPNDIYEILVQCWAKSPTDRPTFEALKDFLTETAPSVMKATHDFEEDGRLQVAVGDTIVIIEGRPDHALWRGQNQRTFDIGNFPRAIVQNVAGKKAKHISKPLKSSFVHAAHGSRSNGRSWGNPHNIDHSLAPRQPEEMLTSPTSPNHRLTTRQMRLRAPTHPAIDEPKSNTLRPAPKVPMPTSEPSPVPSQTNHVKEESLIDLSTDERSYMRSSQPEPEAFKTQSRVLTERSYVNNTLSQPEWNGNVCQNRDNAFNSNHYHSRELSELSLLDHPNSNSSGDAINSSNETRTYANCPSNSAPRYTEFRTSWPSNTRSVPRSDHLEVHSNPRNDDSFSSLPPGETYHMPPVESEEDQEEADPFDTSGVNLQKVSENSFQSARSSTPKRENIPAHHVQVSSMISRLMASEEHSQHLRTNSTLSADDMAPLTSPFSPPAFNPSDIILGSNEAIAGLESPAHFTQRNTKSSDQRNEINAFNWLENTLNDFKLSGKAESKDVFQFPQVSSNNLMSASGFSVSTSRPTEQEQTSQTHLNSSFNQLLPPEASHDQPPKVYDSIPLPEQASNFPENKTKWANTLPRPRNSASPVRFDRVPIQPSIPPLEPLQPQKMPLRQLTKETSPQPWLHGYDSNRTAVLNKEFLAELEKDLGKTDQTSNLLKPSLVALPPPPSTPSVGTHSNQVRARPIPRQISASMTSLNGNLLASSPSPNPSNSWKASGASANPTVAVSTNLRVALPDEPIYGGPQTAHVKPFVSPVGMHNQMANYGGAPGMGDMASAAARETWRHITTTHAARAQQSYQPLQEEMATPEMEISPFPRSHSHTVIPPSSTSRPVNHTEINKIAQVGKMVPGVSASQCRSALESVNWDTGIAIKNLKIDKLYRIGVADKSKCEKMLTSVNWDLERAAALLLED</sequence>
<keyword evidence="5" id="KW-0723">Serine/threonine-protein kinase</keyword>
<gene>
    <name evidence="22" type="ORF">TCAL_09298</name>
</gene>
<feature type="compositionally biased region" description="Pro residues" evidence="18">
    <location>
        <begin position="555"/>
        <end position="567"/>
    </location>
</feature>
<feature type="compositionally biased region" description="Polar residues" evidence="18">
    <location>
        <begin position="653"/>
        <end position="696"/>
    </location>
</feature>
<keyword evidence="6" id="KW-0808">Transferase</keyword>
<evidence type="ECO:0000256" key="15">
    <source>
        <dbReference type="ARBA" id="ARBA00060742"/>
    </source>
</evidence>
<dbReference type="PROSITE" id="PS00109">
    <property type="entry name" value="PROTEIN_KINASE_TYR"/>
    <property type="match status" value="1"/>
</dbReference>
<dbReference type="InterPro" id="IPR020635">
    <property type="entry name" value="Tyr_kinase_cat_dom"/>
</dbReference>
<proteinExistence type="inferred from homology"/>
<feature type="region of interest" description="Disordered" evidence="18">
    <location>
        <begin position="539"/>
        <end position="575"/>
    </location>
</feature>
<comment type="caution">
    <text evidence="22">The sequence shown here is derived from an EMBL/GenBank/DDBJ whole genome shotgun (WGS) entry which is preliminary data.</text>
</comment>
<accession>A0A553NYB3</accession>
<dbReference type="Gene3D" id="3.30.200.20">
    <property type="entry name" value="Phosphorylase Kinase, domain 1"/>
    <property type="match status" value="1"/>
</dbReference>
<dbReference type="GO" id="GO:0005524">
    <property type="term" value="F:ATP binding"/>
    <property type="evidence" value="ECO:0007669"/>
    <property type="project" value="UniProtKB-UniRule"/>
</dbReference>
<dbReference type="InterPro" id="IPR000719">
    <property type="entry name" value="Prot_kinase_dom"/>
</dbReference>
<dbReference type="InterPro" id="IPR050198">
    <property type="entry name" value="Non-receptor_tyrosine_kinases"/>
</dbReference>
<dbReference type="OrthoDB" id="635774at2759"/>
<evidence type="ECO:0000256" key="11">
    <source>
        <dbReference type="ARBA" id="ARBA00022842"/>
    </source>
</evidence>
<dbReference type="InterPro" id="IPR015940">
    <property type="entry name" value="UBA"/>
</dbReference>
<dbReference type="GO" id="GO:0004674">
    <property type="term" value="F:protein serine/threonine kinase activity"/>
    <property type="evidence" value="ECO:0007669"/>
    <property type="project" value="UniProtKB-KW"/>
</dbReference>
<evidence type="ECO:0000256" key="14">
    <source>
        <dbReference type="ARBA" id="ARBA00047899"/>
    </source>
</evidence>
<dbReference type="Gene3D" id="1.10.510.10">
    <property type="entry name" value="Transferase(Phosphotransferase) domain 1"/>
    <property type="match status" value="1"/>
</dbReference>
<protein>
    <submittedName>
        <fullName evidence="22">Uncharacterized protein</fullName>
    </submittedName>
</protein>
<evidence type="ECO:0000256" key="3">
    <source>
        <dbReference type="ARBA" id="ARBA00022443"/>
    </source>
</evidence>